<keyword evidence="6" id="KW-1133">Transmembrane helix</keyword>
<comment type="similarity">
    <text evidence="2">Belongs to the mitochondrial carrier (TC 2.A.29) family.</text>
</comment>
<evidence type="ECO:0000256" key="6">
    <source>
        <dbReference type="ARBA" id="ARBA00022989"/>
    </source>
</evidence>
<evidence type="ECO:0000256" key="4">
    <source>
        <dbReference type="ARBA" id="ARBA00022692"/>
    </source>
</evidence>
<evidence type="ECO:0000313" key="9">
    <source>
        <dbReference type="Proteomes" id="UP000281553"/>
    </source>
</evidence>
<dbReference type="Gene3D" id="1.50.40.10">
    <property type="entry name" value="Mitochondrial carrier domain"/>
    <property type="match status" value="1"/>
</dbReference>
<organism evidence="8 9">
    <name type="scientific">Dibothriocephalus latus</name>
    <name type="common">Fish tapeworm</name>
    <name type="synonym">Diphyllobothrium latum</name>
    <dbReference type="NCBI Taxonomy" id="60516"/>
    <lineage>
        <taxon>Eukaryota</taxon>
        <taxon>Metazoa</taxon>
        <taxon>Spiralia</taxon>
        <taxon>Lophotrochozoa</taxon>
        <taxon>Platyhelminthes</taxon>
        <taxon>Cestoda</taxon>
        <taxon>Eucestoda</taxon>
        <taxon>Diphyllobothriidea</taxon>
        <taxon>Diphyllobothriidae</taxon>
        <taxon>Dibothriocephalus</taxon>
    </lineage>
</organism>
<protein>
    <recommendedName>
        <fullName evidence="10">Mitochondrial carrier protein</fullName>
    </recommendedName>
</protein>
<dbReference type="OrthoDB" id="276989at2759"/>
<dbReference type="AlphaFoldDB" id="A0A3P7LWC6"/>
<dbReference type="InterPro" id="IPR018108">
    <property type="entry name" value="MCP_transmembrane"/>
</dbReference>
<dbReference type="GO" id="GO:0016020">
    <property type="term" value="C:membrane"/>
    <property type="evidence" value="ECO:0007669"/>
    <property type="project" value="UniProtKB-SubCell"/>
</dbReference>
<sequence length="107" mass="11733">MFRELPSSLIQFPVWEFIKKLFAAHNRSKQQRLSGKSDPSIKAHPEDLTKAQFTFCGFVAGAVAGAFTTPVDVAKTRIMLADKDSLLASGRILTAMRVVYCESGILG</sequence>
<name>A0A3P7LWC6_DIBLA</name>
<dbReference type="Pfam" id="PF00153">
    <property type="entry name" value="Mito_carr"/>
    <property type="match status" value="1"/>
</dbReference>
<keyword evidence="7" id="KW-0472">Membrane</keyword>
<accession>A0A3P7LWC6</accession>
<evidence type="ECO:0008006" key="10">
    <source>
        <dbReference type="Google" id="ProtNLM"/>
    </source>
</evidence>
<keyword evidence="5" id="KW-0677">Repeat</keyword>
<proteinExistence type="inferred from homology"/>
<evidence type="ECO:0000256" key="5">
    <source>
        <dbReference type="ARBA" id="ARBA00022737"/>
    </source>
</evidence>
<keyword evidence="9" id="KW-1185">Reference proteome</keyword>
<evidence type="ECO:0000256" key="2">
    <source>
        <dbReference type="ARBA" id="ARBA00006375"/>
    </source>
</evidence>
<evidence type="ECO:0000256" key="1">
    <source>
        <dbReference type="ARBA" id="ARBA00004141"/>
    </source>
</evidence>
<dbReference type="Proteomes" id="UP000281553">
    <property type="component" value="Unassembled WGS sequence"/>
</dbReference>
<reference evidence="8 9" key="1">
    <citation type="submission" date="2018-11" db="EMBL/GenBank/DDBJ databases">
        <authorList>
            <consortium name="Pathogen Informatics"/>
        </authorList>
    </citation>
    <scope>NUCLEOTIDE SEQUENCE [LARGE SCALE GENOMIC DNA]</scope>
</reference>
<evidence type="ECO:0000313" key="8">
    <source>
        <dbReference type="EMBL" id="VDN15907.1"/>
    </source>
</evidence>
<dbReference type="InterPro" id="IPR023395">
    <property type="entry name" value="MCP_dom_sf"/>
</dbReference>
<gene>
    <name evidence="8" type="ORF">DILT_LOCUS11738</name>
</gene>
<keyword evidence="3" id="KW-0813">Transport</keyword>
<dbReference type="EMBL" id="UYRU01064026">
    <property type="protein sequence ID" value="VDN15907.1"/>
    <property type="molecule type" value="Genomic_DNA"/>
</dbReference>
<dbReference type="PANTHER" id="PTHR45667">
    <property type="entry name" value="S-ADENOSYLMETHIONINE MITOCHONDRIAL CARRIER PROTEIN"/>
    <property type="match status" value="1"/>
</dbReference>
<keyword evidence="4" id="KW-0812">Transmembrane</keyword>
<evidence type="ECO:0000256" key="3">
    <source>
        <dbReference type="ARBA" id="ARBA00022448"/>
    </source>
</evidence>
<dbReference type="SUPFAM" id="SSF103506">
    <property type="entry name" value="Mitochondrial carrier"/>
    <property type="match status" value="1"/>
</dbReference>
<comment type="subcellular location">
    <subcellularLocation>
        <location evidence="1">Membrane</location>
        <topology evidence="1">Multi-pass membrane protein</topology>
    </subcellularLocation>
</comment>
<evidence type="ECO:0000256" key="7">
    <source>
        <dbReference type="ARBA" id="ARBA00023136"/>
    </source>
</evidence>